<gene>
    <name evidence="2" type="ORF">DXN04_32850</name>
</gene>
<dbReference type="AlphaFoldDB" id="A0A3E1NS41"/>
<evidence type="ECO:0000313" key="3">
    <source>
        <dbReference type="Proteomes" id="UP000261174"/>
    </source>
</evidence>
<dbReference type="RefSeq" id="WP_116857663.1">
    <property type="nucleotide sequence ID" value="NZ_QTJV01000020.1"/>
</dbReference>
<keyword evidence="3" id="KW-1185">Reference proteome</keyword>
<keyword evidence="1" id="KW-0732">Signal</keyword>
<evidence type="ECO:0000256" key="1">
    <source>
        <dbReference type="SAM" id="SignalP"/>
    </source>
</evidence>
<feature type="signal peptide" evidence="1">
    <location>
        <begin position="1"/>
        <end position="21"/>
    </location>
</feature>
<dbReference type="Proteomes" id="UP000261174">
    <property type="component" value="Unassembled WGS sequence"/>
</dbReference>
<evidence type="ECO:0000313" key="2">
    <source>
        <dbReference type="EMBL" id="RFM30730.1"/>
    </source>
</evidence>
<proteinExistence type="predicted"/>
<reference evidence="2 3" key="1">
    <citation type="submission" date="2018-08" db="EMBL/GenBank/DDBJ databases">
        <title>Chitinophaga sp. K20C18050901, a novel bacterium isolated from forest soil.</title>
        <authorList>
            <person name="Wang C."/>
        </authorList>
    </citation>
    <scope>NUCLEOTIDE SEQUENCE [LARGE SCALE GENOMIC DNA]</scope>
    <source>
        <strain evidence="2 3">K20C18050901</strain>
    </source>
</reference>
<protein>
    <recommendedName>
        <fullName evidence="4">RHS repeat protein</fullName>
    </recommendedName>
</protein>
<sequence length="535" mass="58917">MKRYILIMIYSCLILAGPSLYGQSSCTCECLKPLFDYLIASNRLQTKETDHIILASLLTDARRAGYDVSYSRCAILYKNINKYFYATSTATSGTTYSARIGDCEVNINATSSVTFSNLISNACTGTGETVTYHLSGSSTNIATLSIGNCYTCTTAASALCYSAVTDTSVNAYTYGLAGNWRPSKSYVYYGNRAETNTTTEVVLRTGGTISAFAPFWKVVNKKLTAQQDTTRWVWNSQTTLYNKKGLELETRDPLNRYTAGLYGYQDAMIIAATQNARYREATYEGFEDYYYGVPACDEGCSIGRNLDFSGYKSYITTEAPHTGKYSIRIPKDSTVGISASIVQADSTSLGLTFNTGTNLCTSTNVLKSIKATQDALLPVFSPIAGKQIVVSCWVKEAKPCAGDTYVNNRLSIVVKRAGNSDTTYTPGPKGAIIEGWQRYEQVVSLPAGSTSLSIYLKSLNSTIVYLDDLRIHPYNANMKSFAYDPGNLRLMAELDENNYATFFEYDDDGTLIRQKKETERGIKTISESRNALLKE</sequence>
<dbReference type="EMBL" id="QTJV01000020">
    <property type="protein sequence ID" value="RFM30730.1"/>
    <property type="molecule type" value="Genomic_DNA"/>
</dbReference>
<dbReference type="OrthoDB" id="627712at2"/>
<name>A0A3E1NS41_9BACT</name>
<dbReference type="Gene3D" id="2.60.120.260">
    <property type="entry name" value="Galactose-binding domain-like"/>
    <property type="match status" value="1"/>
</dbReference>
<organism evidence="2 3">
    <name type="scientific">Chitinophaga silvisoli</name>
    <dbReference type="NCBI Taxonomy" id="2291814"/>
    <lineage>
        <taxon>Bacteria</taxon>
        <taxon>Pseudomonadati</taxon>
        <taxon>Bacteroidota</taxon>
        <taxon>Chitinophagia</taxon>
        <taxon>Chitinophagales</taxon>
        <taxon>Chitinophagaceae</taxon>
        <taxon>Chitinophaga</taxon>
    </lineage>
</organism>
<feature type="chain" id="PRO_5017607915" description="RHS repeat protein" evidence="1">
    <location>
        <begin position="22"/>
        <end position="535"/>
    </location>
</feature>
<evidence type="ECO:0008006" key="4">
    <source>
        <dbReference type="Google" id="ProtNLM"/>
    </source>
</evidence>
<comment type="caution">
    <text evidence="2">The sequence shown here is derived from an EMBL/GenBank/DDBJ whole genome shotgun (WGS) entry which is preliminary data.</text>
</comment>
<accession>A0A3E1NS41</accession>